<dbReference type="CDD" id="cd22157">
    <property type="entry name" value="F-box_AtFBW1-like"/>
    <property type="match status" value="1"/>
</dbReference>
<dbReference type="AlphaFoldDB" id="A0A9R0J8Z3"/>
<dbReference type="Gene3D" id="1.20.1280.50">
    <property type="match status" value="1"/>
</dbReference>
<gene>
    <name evidence="3" type="primary">LOC110802012</name>
</gene>
<proteinExistence type="predicted"/>
<organism evidence="2 3">
    <name type="scientific">Spinacia oleracea</name>
    <name type="common">Spinach</name>
    <dbReference type="NCBI Taxonomy" id="3562"/>
    <lineage>
        <taxon>Eukaryota</taxon>
        <taxon>Viridiplantae</taxon>
        <taxon>Streptophyta</taxon>
        <taxon>Embryophyta</taxon>
        <taxon>Tracheophyta</taxon>
        <taxon>Spermatophyta</taxon>
        <taxon>Magnoliopsida</taxon>
        <taxon>eudicotyledons</taxon>
        <taxon>Gunneridae</taxon>
        <taxon>Pentapetalae</taxon>
        <taxon>Caryophyllales</taxon>
        <taxon>Chenopodiaceae</taxon>
        <taxon>Chenopodioideae</taxon>
        <taxon>Anserineae</taxon>
        <taxon>Spinacia</taxon>
    </lineage>
</organism>
<dbReference type="SUPFAM" id="SSF50965">
    <property type="entry name" value="Galactose oxidase, central domain"/>
    <property type="match status" value="1"/>
</dbReference>
<dbReference type="RefSeq" id="XP_021863131.2">
    <property type="nucleotide sequence ID" value="XM_022007439.2"/>
</dbReference>
<dbReference type="PANTHER" id="PTHR31672">
    <property type="entry name" value="BNACNNG10540D PROTEIN"/>
    <property type="match status" value="1"/>
</dbReference>
<dbReference type="InterPro" id="IPR011043">
    <property type="entry name" value="Gal_Oxase/kelch_b-propeller"/>
</dbReference>
<dbReference type="Pfam" id="PF07734">
    <property type="entry name" value="FBA_1"/>
    <property type="match status" value="1"/>
</dbReference>
<dbReference type="InterPro" id="IPR017451">
    <property type="entry name" value="F-box-assoc_interact_dom"/>
</dbReference>
<dbReference type="SUPFAM" id="SSF81383">
    <property type="entry name" value="F-box domain"/>
    <property type="match status" value="1"/>
</dbReference>
<dbReference type="InterPro" id="IPR006527">
    <property type="entry name" value="F-box-assoc_dom_typ1"/>
</dbReference>
<protein>
    <submittedName>
        <fullName evidence="3">F-box/kelch-repeat protein At3g06240-like</fullName>
    </submittedName>
</protein>
<dbReference type="SMART" id="SM00256">
    <property type="entry name" value="FBOX"/>
    <property type="match status" value="1"/>
</dbReference>
<dbReference type="PANTHER" id="PTHR31672:SF13">
    <property type="entry name" value="F-BOX PROTEIN CPR30-LIKE"/>
    <property type="match status" value="1"/>
</dbReference>
<reference evidence="3" key="2">
    <citation type="submission" date="2025-08" db="UniProtKB">
        <authorList>
            <consortium name="RefSeq"/>
        </authorList>
    </citation>
    <scope>IDENTIFICATION</scope>
    <source>
        <tissue evidence="3">Leaf</tissue>
    </source>
</reference>
<name>A0A9R0J8Z3_SPIOL</name>
<dbReference type="KEGG" id="soe:110802012"/>
<dbReference type="GeneID" id="110802012"/>
<dbReference type="InterPro" id="IPR050796">
    <property type="entry name" value="SCF_F-box_component"/>
</dbReference>
<dbReference type="InterPro" id="IPR036047">
    <property type="entry name" value="F-box-like_dom_sf"/>
</dbReference>
<evidence type="ECO:0000313" key="3">
    <source>
        <dbReference type="RefSeq" id="XP_021863131.2"/>
    </source>
</evidence>
<accession>A0A9R0J8Z3</accession>
<keyword evidence="2" id="KW-1185">Reference proteome</keyword>
<dbReference type="Pfam" id="PF00646">
    <property type="entry name" value="F-box"/>
    <property type="match status" value="1"/>
</dbReference>
<sequence length="401" mass="46117">MSAKKMEEENQSQMLPEEMIAEVFLRLPAKSVGRFRCVSNRWNYLLTQPQFVKSHLNLTKQHPTTEESLILVSHDSMNSYSTQLNNAHHMFDKMTCFATKLTFDDHLFYPSYSLYGSCDGLILKVDYSNRKKLFLINPTTREFKELPSLPYALDPRICHTVYGLGYDSVKDDYRVVVISHYDTHNNEIEPGCNEMFVDVYSVGNGTWKRVDSSPYDHTISDFEAGAFVNGSIHWLARRTVDDSYVIAAFDLREEKFRELPLPSLVDSDKHVVGDFDDEVEEDLVFDKLVSLGGYLCGYPEFLDNYQSINAWIMKKYGVREFWTKIFVSDDPYLSFRPICLYKKKQMVLVMHEGNTDEKLAIYNSEDGTLKDIVVDGIPRGFSVGVSFMETLVSPHCSNEAV</sequence>
<dbReference type="Proteomes" id="UP000813463">
    <property type="component" value="Chromosome 3"/>
</dbReference>
<dbReference type="NCBIfam" id="TIGR01640">
    <property type="entry name" value="F_box_assoc_1"/>
    <property type="match status" value="1"/>
</dbReference>
<feature type="domain" description="F-box" evidence="1">
    <location>
        <begin position="15"/>
        <end position="55"/>
    </location>
</feature>
<dbReference type="InterPro" id="IPR001810">
    <property type="entry name" value="F-box_dom"/>
</dbReference>
<evidence type="ECO:0000313" key="2">
    <source>
        <dbReference type="Proteomes" id="UP000813463"/>
    </source>
</evidence>
<reference evidence="2" key="1">
    <citation type="journal article" date="2021" name="Nat. Commun.">
        <title>Genomic analyses provide insights into spinach domestication and the genetic basis of agronomic traits.</title>
        <authorList>
            <person name="Cai X."/>
            <person name="Sun X."/>
            <person name="Xu C."/>
            <person name="Sun H."/>
            <person name="Wang X."/>
            <person name="Ge C."/>
            <person name="Zhang Z."/>
            <person name="Wang Q."/>
            <person name="Fei Z."/>
            <person name="Jiao C."/>
            <person name="Wang Q."/>
        </authorList>
    </citation>
    <scope>NUCLEOTIDE SEQUENCE [LARGE SCALE GENOMIC DNA]</scope>
    <source>
        <strain evidence="2">cv. Varoflay</strain>
    </source>
</reference>
<evidence type="ECO:0000259" key="1">
    <source>
        <dbReference type="SMART" id="SM00256"/>
    </source>
</evidence>